<dbReference type="FunFam" id="1.10.730.10:FF:000006">
    <property type="entry name" value="Arginyl-tRNA synthetase 2, mitochondrial"/>
    <property type="match status" value="1"/>
</dbReference>
<dbReference type="Pfam" id="PF05746">
    <property type="entry name" value="DALR_1"/>
    <property type="match status" value="1"/>
</dbReference>
<dbReference type="AlphaFoldDB" id="A0AAN7PFY1"/>
<dbReference type="InterPro" id="IPR001278">
    <property type="entry name" value="Arg-tRNA-ligase"/>
</dbReference>
<evidence type="ECO:0000313" key="19">
    <source>
        <dbReference type="EMBL" id="KAK4823356.1"/>
    </source>
</evidence>
<dbReference type="InterPro" id="IPR009080">
    <property type="entry name" value="tRNAsynth_Ia_anticodon-bd"/>
</dbReference>
<keyword evidence="9" id="KW-0007">Acetylation</keyword>
<evidence type="ECO:0000256" key="17">
    <source>
        <dbReference type="RuleBase" id="RU363038"/>
    </source>
</evidence>
<evidence type="ECO:0000256" key="7">
    <source>
        <dbReference type="ARBA" id="ARBA00022917"/>
    </source>
</evidence>
<accession>A0AAN7PFY1</accession>
<evidence type="ECO:0000259" key="18">
    <source>
        <dbReference type="SMART" id="SM00836"/>
    </source>
</evidence>
<evidence type="ECO:0000256" key="16">
    <source>
        <dbReference type="ARBA" id="ARBA00049595"/>
    </source>
</evidence>
<evidence type="ECO:0000313" key="20">
    <source>
        <dbReference type="Proteomes" id="UP001333110"/>
    </source>
</evidence>
<dbReference type="InterPro" id="IPR014729">
    <property type="entry name" value="Rossmann-like_a/b/a_fold"/>
</dbReference>
<dbReference type="Gene3D" id="3.40.50.620">
    <property type="entry name" value="HUPs"/>
    <property type="match status" value="2"/>
</dbReference>
<evidence type="ECO:0000256" key="1">
    <source>
        <dbReference type="ARBA" id="ARBA00004325"/>
    </source>
</evidence>
<keyword evidence="5 17" id="KW-0547">Nucleotide-binding</keyword>
<evidence type="ECO:0000256" key="2">
    <source>
        <dbReference type="ARBA" id="ARBA00005594"/>
    </source>
</evidence>
<keyword evidence="7 17" id="KW-0648">Protein biosynthesis</keyword>
<protein>
    <recommendedName>
        <fullName evidence="14">Probable arginine--tRNA ligase, mitochondrial</fullName>
        <ecNumber evidence="3">6.1.1.19</ecNumber>
    </recommendedName>
    <alternativeName>
        <fullName evidence="13">Arginyl-tRNA synthetase</fullName>
    </alternativeName>
</protein>
<sequence length="689" mass="77761">MSACSFRRSIASQLSKVLDLPPENLIKSISAVPVSKKRHVADFQLSIASVTEDSSSDCLAQDLNLQAQKLAERLKCDAVVSEISAGPGTVNFTINRELLAKTVLQQVLKEGSEYGVKSELFSTVPRQKAVIEFSSPNIAKKFHIGHLRSTIVGNFIANLKVALGHEVIRINYLGDWGMQFGLLGVGFQRFGNKDKLKSSPLQHLFEVYVQINKAAEDENTKKLAKDFFRKLEEHDELTLSLWKQFRDFSIEEYIRIYKRLGVHFDEYSGESFYQEKSQEVLKMLEDKGLLQKTIKGTGIVDLSEKKDLSSFSTVMRSDGTSLYITRQVAHLDLAAAIDRMNKHSWDTMIYVTDKSQSNHFQHLFQILKLMGYDWAERCQHVSFGLVQGMKTRRGEVIFLEDVLNEVRSRMLQNMASAKNGGIECTLSKFADDTKLSGAVDTPEGRDAIQRDLDRLEDWACVNLMRFNKAKCEVLRLGQGNHWYQYRLGDEWIESSPPERDLGVLVDEKLDMSWQHVLAALKANSSKEIEDPMETAEKVGLAALIIQDFRGLLSSDYQFSWDRALQSRGDTGVFLQYTHARLHSLEQVHGNEQLTDVNVACLQEPDAISVLQHLLRYDEVLYRSSQDLQPKHIVSYLLTLSHLAAVAHKTLPVKGSAPELAQARLCLFQAARSVLANGMKLLGITPVTQM</sequence>
<evidence type="ECO:0000256" key="11">
    <source>
        <dbReference type="ARBA" id="ARBA00023136"/>
    </source>
</evidence>
<proteinExistence type="inferred from homology"/>
<dbReference type="GO" id="GO:0032543">
    <property type="term" value="P:mitochondrial translation"/>
    <property type="evidence" value="ECO:0007669"/>
    <property type="project" value="TreeGrafter"/>
</dbReference>
<gene>
    <name evidence="19" type="ORF">QYF61_001704</name>
</gene>
<comment type="caution">
    <text evidence="19">The sequence shown here is derived from an EMBL/GenBank/DDBJ whole genome shotgun (WGS) entry which is preliminary data.</text>
</comment>
<evidence type="ECO:0000256" key="8">
    <source>
        <dbReference type="ARBA" id="ARBA00022946"/>
    </source>
</evidence>
<keyword evidence="4 17" id="KW-0436">Ligase</keyword>
<dbReference type="GO" id="GO:0005524">
    <property type="term" value="F:ATP binding"/>
    <property type="evidence" value="ECO:0007669"/>
    <property type="project" value="UniProtKB-KW"/>
</dbReference>
<feature type="domain" description="DALR anticodon binding" evidence="18">
    <location>
        <begin position="574"/>
        <end position="689"/>
    </location>
</feature>
<dbReference type="PRINTS" id="PR01038">
    <property type="entry name" value="TRNASYNTHARG"/>
</dbReference>
<keyword evidence="6 17" id="KW-0067">ATP-binding</keyword>
<keyword evidence="12 17" id="KW-0030">Aminoacyl-tRNA synthetase</keyword>
<dbReference type="InterPro" id="IPR035684">
    <property type="entry name" value="ArgRS_core"/>
</dbReference>
<dbReference type="EMBL" id="JAUNZN010000003">
    <property type="protein sequence ID" value="KAK4823356.1"/>
    <property type="molecule type" value="Genomic_DNA"/>
</dbReference>
<dbReference type="SMART" id="SM00836">
    <property type="entry name" value="DALR_1"/>
    <property type="match status" value="1"/>
</dbReference>
<dbReference type="FunFam" id="3.40.50.620:FF:000058">
    <property type="entry name" value="Mitochondrial arginyl-tRNA synthetase"/>
    <property type="match status" value="1"/>
</dbReference>
<dbReference type="PANTHER" id="PTHR11956">
    <property type="entry name" value="ARGINYL-TRNA SYNTHETASE"/>
    <property type="match status" value="1"/>
</dbReference>
<evidence type="ECO:0000256" key="15">
    <source>
        <dbReference type="ARBA" id="ARBA00049339"/>
    </source>
</evidence>
<dbReference type="SUPFAM" id="SSF52374">
    <property type="entry name" value="Nucleotidylyl transferase"/>
    <property type="match status" value="1"/>
</dbReference>
<dbReference type="PANTHER" id="PTHR11956:SF11">
    <property type="entry name" value="ARGININE--TRNA LIGASE, MITOCHONDRIAL-RELATED"/>
    <property type="match status" value="1"/>
</dbReference>
<dbReference type="InterPro" id="IPR001412">
    <property type="entry name" value="aa-tRNA-synth_I_CS"/>
</dbReference>
<dbReference type="Proteomes" id="UP001333110">
    <property type="component" value="Unassembled WGS sequence"/>
</dbReference>
<organism evidence="19 20">
    <name type="scientific">Mycteria americana</name>
    <name type="common">Wood stork</name>
    <dbReference type="NCBI Taxonomy" id="33587"/>
    <lineage>
        <taxon>Eukaryota</taxon>
        <taxon>Metazoa</taxon>
        <taxon>Chordata</taxon>
        <taxon>Craniata</taxon>
        <taxon>Vertebrata</taxon>
        <taxon>Euteleostomi</taxon>
        <taxon>Archelosauria</taxon>
        <taxon>Archosauria</taxon>
        <taxon>Dinosauria</taxon>
        <taxon>Saurischia</taxon>
        <taxon>Theropoda</taxon>
        <taxon>Coelurosauria</taxon>
        <taxon>Aves</taxon>
        <taxon>Neognathae</taxon>
        <taxon>Neoaves</taxon>
        <taxon>Aequornithes</taxon>
        <taxon>Ciconiiformes</taxon>
        <taxon>Ciconiidae</taxon>
        <taxon>Mycteria</taxon>
    </lineage>
</organism>
<dbReference type="FunFam" id="3.30.1360.70:FF:000004">
    <property type="entry name" value="Probable arginine--tRNA ligase, mitochondrial"/>
    <property type="match status" value="1"/>
</dbReference>
<dbReference type="InterPro" id="IPR036695">
    <property type="entry name" value="Arg-tRNA-synth_N_sf"/>
</dbReference>
<evidence type="ECO:0000256" key="14">
    <source>
        <dbReference type="ARBA" id="ARBA00039495"/>
    </source>
</evidence>
<evidence type="ECO:0000256" key="10">
    <source>
        <dbReference type="ARBA" id="ARBA00023128"/>
    </source>
</evidence>
<evidence type="ECO:0000256" key="3">
    <source>
        <dbReference type="ARBA" id="ARBA00012837"/>
    </source>
</evidence>
<reference evidence="19 20" key="1">
    <citation type="journal article" date="2023" name="J. Hered.">
        <title>Chromosome-level genome of the wood stork (Mycteria americana) provides insight into avian chromosome evolution.</title>
        <authorList>
            <person name="Flamio R. Jr."/>
            <person name="Ramstad K.M."/>
        </authorList>
    </citation>
    <scope>NUCLEOTIDE SEQUENCE [LARGE SCALE GENOMIC DNA]</scope>
    <source>
        <strain evidence="19">JAX WOST 10</strain>
    </source>
</reference>
<evidence type="ECO:0000256" key="9">
    <source>
        <dbReference type="ARBA" id="ARBA00022990"/>
    </source>
</evidence>
<dbReference type="Pfam" id="PF00750">
    <property type="entry name" value="tRNA-synt_1d"/>
    <property type="match status" value="1"/>
</dbReference>
<comment type="function">
    <text evidence="16">Catalyzes the attachment of arginine to tRNA(Arg) in a two-step reaction: arginine is first activated by ATP to form Arg-AMP and then transferred to the acceptor end of tRNA(Arg).</text>
</comment>
<dbReference type="GO" id="GO:0004814">
    <property type="term" value="F:arginine-tRNA ligase activity"/>
    <property type="evidence" value="ECO:0007669"/>
    <property type="project" value="UniProtKB-EC"/>
</dbReference>
<keyword evidence="11" id="KW-0472">Membrane</keyword>
<dbReference type="InterPro" id="IPR008909">
    <property type="entry name" value="DALR_anticod-bd"/>
</dbReference>
<dbReference type="EC" id="6.1.1.19" evidence="3"/>
<dbReference type="PROSITE" id="PS00178">
    <property type="entry name" value="AA_TRNA_LIGASE_I"/>
    <property type="match status" value="1"/>
</dbReference>
<dbReference type="CDD" id="cd00671">
    <property type="entry name" value="ArgRS_core"/>
    <property type="match status" value="1"/>
</dbReference>
<dbReference type="SUPFAM" id="SSF55190">
    <property type="entry name" value="Arginyl-tRNA synthetase (ArgRS), N-terminal 'additional' domain"/>
    <property type="match status" value="1"/>
</dbReference>
<keyword evidence="8" id="KW-0809">Transit peptide</keyword>
<comment type="catalytic activity">
    <reaction evidence="15">
        <text>tRNA(Arg) + L-arginine + ATP = L-arginyl-tRNA(Arg) + AMP + diphosphate</text>
        <dbReference type="Rhea" id="RHEA:20301"/>
        <dbReference type="Rhea" id="RHEA-COMP:9658"/>
        <dbReference type="Rhea" id="RHEA-COMP:9673"/>
        <dbReference type="ChEBI" id="CHEBI:30616"/>
        <dbReference type="ChEBI" id="CHEBI:32682"/>
        <dbReference type="ChEBI" id="CHEBI:33019"/>
        <dbReference type="ChEBI" id="CHEBI:78442"/>
        <dbReference type="ChEBI" id="CHEBI:78513"/>
        <dbReference type="ChEBI" id="CHEBI:456215"/>
        <dbReference type="EC" id="6.1.1.19"/>
    </reaction>
</comment>
<name>A0AAN7PFY1_MYCAM</name>
<dbReference type="Gene3D" id="1.10.730.10">
    <property type="entry name" value="Isoleucyl-tRNA Synthetase, Domain 1"/>
    <property type="match status" value="1"/>
</dbReference>
<comment type="similarity">
    <text evidence="2 17">Belongs to the class-I aminoacyl-tRNA synthetase family.</text>
</comment>
<evidence type="ECO:0000256" key="13">
    <source>
        <dbReference type="ARBA" id="ARBA00033033"/>
    </source>
</evidence>
<evidence type="ECO:0000256" key="6">
    <source>
        <dbReference type="ARBA" id="ARBA00022840"/>
    </source>
</evidence>
<comment type="subcellular location">
    <subcellularLocation>
        <location evidence="1">Mitochondrion membrane</location>
    </subcellularLocation>
</comment>
<dbReference type="SUPFAM" id="SSF47323">
    <property type="entry name" value="Anticodon-binding domain of a subclass of class I aminoacyl-tRNA synthetases"/>
    <property type="match status" value="1"/>
</dbReference>
<dbReference type="NCBIfam" id="TIGR00456">
    <property type="entry name" value="argS"/>
    <property type="match status" value="1"/>
</dbReference>
<dbReference type="GO" id="GO:0031966">
    <property type="term" value="C:mitochondrial membrane"/>
    <property type="evidence" value="ECO:0007669"/>
    <property type="project" value="UniProtKB-SubCell"/>
</dbReference>
<keyword evidence="10" id="KW-0496">Mitochondrion</keyword>
<evidence type="ECO:0000256" key="12">
    <source>
        <dbReference type="ARBA" id="ARBA00023146"/>
    </source>
</evidence>
<evidence type="ECO:0000256" key="4">
    <source>
        <dbReference type="ARBA" id="ARBA00022598"/>
    </source>
</evidence>
<evidence type="ECO:0000256" key="5">
    <source>
        <dbReference type="ARBA" id="ARBA00022741"/>
    </source>
</evidence>
<dbReference type="Gene3D" id="3.30.1360.70">
    <property type="entry name" value="Arginyl tRNA synthetase N-terminal domain"/>
    <property type="match status" value="1"/>
</dbReference>
<keyword evidence="20" id="KW-1185">Reference proteome</keyword>
<dbReference type="GO" id="GO:0006420">
    <property type="term" value="P:arginyl-tRNA aminoacylation"/>
    <property type="evidence" value="ECO:0007669"/>
    <property type="project" value="InterPro"/>
</dbReference>